<dbReference type="EMBL" id="JAGKQM010000007">
    <property type="protein sequence ID" value="KAH0917341.1"/>
    <property type="molecule type" value="Genomic_DNA"/>
</dbReference>
<dbReference type="InterPro" id="IPR051582">
    <property type="entry name" value="LRR_extensin-like_regulator"/>
</dbReference>
<keyword evidence="4" id="KW-0732">Signal</keyword>
<comment type="caution">
    <text evidence="7">The sequence shown here is derived from an EMBL/GenBank/DDBJ whole genome shotgun (WGS) entry which is preliminary data.</text>
</comment>
<evidence type="ECO:0000256" key="5">
    <source>
        <dbReference type="ARBA" id="ARBA00022737"/>
    </source>
</evidence>
<feature type="compositionally biased region" description="Pro residues" evidence="6">
    <location>
        <begin position="557"/>
        <end position="729"/>
    </location>
</feature>
<evidence type="ECO:0000256" key="1">
    <source>
        <dbReference type="ARBA" id="ARBA00004613"/>
    </source>
</evidence>
<accession>A0ABQ8CJT5</accession>
<keyword evidence="3" id="KW-0433">Leucine-rich repeat</keyword>
<name>A0ABQ8CJT5_BRANA</name>
<evidence type="ECO:0000256" key="3">
    <source>
        <dbReference type="ARBA" id="ARBA00022614"/>
    </source>
</evidence>
<evidence type="ECO:0000256" key="6">
    <source>
        <dbReference type="SAM" id="MobiDB-lite"/>
    </source>
</evidence>
<dbReference type="InterPro" id="IPR001611">
    <property type="entry name" value="Leu-rich_rpt"/>
</dbReference>
<sequence>MAKKLNYALLLSEMQLGQETKVGEYILKPKTIEREKTFVILDIPQYYCSTLEGDEGLTLNSKTLRKRSQRRCEIVNRVFTLTCFNREGQQNQEWFRSYRAIRFSARDETSYIFMFLMVYQNHKKKSWKKRNHESQILLSQNCLEQKELSLLAMTKPPPFSLPAFDCFLLFFFFFSFSSVVLALTDAEASFIAQRQLLTLPEDGDLPENIEYKVDIKLTFPNQRLKRAYIALQAWKKAVYSDPFNTTGNWHGPHVCDYTGVVCAPALDDPNIAVVAGVDLNGADIAGHLPAELGLLTDVAMFHLNSNRFCGIIPKSVSRLKLMHEFDVSNNRFVGPFPSVVLSWPAVKFIDVRFNDFEGKVPQELFKKDLDAIFLNNNRFTSTIPESLGESSASVVTFAHNNFNGCIPKSIGNMKNLNEIIFKDNKLGGCFPSEIGKLANVNVFDASMNSFTGVLPQSFVGLIGVEEIDISGNKLTGFVPENICKLPKLNNLTYAYNYFNGQGDMCVPGSQKDIAFDDTRNCLRDRPKQRSAKECAVVISRPVDCSKDKCAGGGVHSPLPPVHSPPPPVHSPPPPPVHSPPPPVHSPPPPVHSPPPPPPPPVPSPPPPEPSPPPPVHSPPPPVHSPPPPEPSPPPPVHSPPPPVHSPPPPVHSPPPPVHSPPPPPVHSPPPPVHSPLPPVYSPPPPVYSPPPPVHSPPPPVHSPPPPPVHSPPPPVHSPPPPPPVHSPPPPKHRSTLLTHEHLHGQWKHHFQVKNSSCQQSLATNMHRPHLQCFRATNIRETQVDLVNHVVRKEKKTGKR</sequence>
<dbReference type="PRINTS" id="PR01217">
    <property type="entry name" value="PRICHEXTENSN"/>
</dbReference>
<organism evidence="7 8">
    <name type="scientific">Brassica napus</name>
    <name type="common">Rape</name>
    <dbReference type="NCBI Taxonomy" id="3708"/>
    <lineage>
        <taxon>Eukaryota</taxon>
        <taxon>Viridiplantae</taxon>
        <taxon>Streptophyta</taxon>
        <taxon>Embryophyta</taxon>
        <taxon>Tracheophyta</taxon>
        <taxon>Spermatophyta</taxon>
        <taxon>Magnoliopsida</taxon>
        <taxon>eudicotyledons</taxon>
        <taxon>Gunneridae</taxon>
        <taxon>Pentapetalae</taxon>
        <taxon>rosids</taxon>
        <taxon>malvids</taxon>
        <taxon>Brassicales</taxon>
        <taxon>Brassicaceae</taxon>
        <taxon>Brassiceae</taxon>
        <taxon>Brassica</taxon>
    </lineage>
</organism>
<dbReference type="InterPro" id="IPR032675">
    <property type="entry name" value="LRR_dom_sf"/>
</dbReference>
<feature type="region of interest" description="Disordered" evidence="6">
    <location>
        <begin position="555"/>
        <end position="735"/>
    </location>
</feature>
<evidence type="ECO:0000313" key="7">
    <source>
        <dbReference type="EMBL" id="KAH0917341.1"/>
    </source>
</evidence>
<gene>
    <name evidence="7" type="ORF">HID58_025001</name>
</gene>
<dbReference type="Pfam" id="PF00560">
    <property type="entry name" value="LRR_1"/>
    <property type="match status" value="1"/>
</dbReference>
<dbReference type="PANTHER" id="PTHR32093">
    <property type="entry name" value="LEUCINE-RICH REPEAT EXTENSIN-LIKE PROTEIN 3-RELATED"/>
    <property type="match status" value="1"/>
</dbReference>
<dbReference type="Proteomes" id="UP000824890">
    <property type="component" value="Unassembled WGS sequence"/>
</dbReference>
<keyword evidence="8" id="KW-1185">Reference proteome</keyword>
<proteinExistence type="predicted"/>
<comment type="subcellular location">
    <subcellularLocation>
        <location evidence="1">Secreted</location>
    </subcellularLocation>
</comment>
<protein>
    <recommendedName>
        <fullName evidence="9">Pollen-specific leucine-rich repeat extensin-like protein 3</fullName>
    </recommendedName>
</protein>
<evidence type="ECO:0008006" key="9">
    <source>
        <dbReference type="Google" id="ProtNLM"/>
    </source>
</evidence>
<evidence type="ECO:0000313" key="8">
    <source>
        <dbReference type="Proteomes" id="UP000824890"/>
    </source>
</evidence>
<evidence type="ECO:0000256" key="2">
    <source>
        <dbReference type="ARBA" id="ARBA00022525"/>
    </source>
</evidence>
<keyword evidence="2" id="KW-0964">Secreted</keyword>
<reference evidence="7 8" key="1">
    <citation type="submission" date="2021-05" db="EMBL/GenBank/DDBJ databases">
        <title>Genome Assembly of Synthetic Allotetraploid Brassica napus Reveals Homoeologous Exchanges between Subgenomes.</title>
        <authorList>
            <person name="Davis J.T."/>
        </authorList>
    </citation>
    <scope>NUCLEOTIDE SEQUENCE [LARGE SCALE GENOMIC DNA]</scope>
    <source>
        <strain evidence="8">cv. Da-Ae</strain>
        <tissue evidence="7">Seedling</tissue>
    </source>
</reference>
<evidence type="ECO:0000256" key="4">
    <source>
        <dbReference type="ARBA" id="ARBA00022729"/>
    </source>
</evidence>
<dbReference type="Gene3D" id="3.80.10.10">
    <property type="entry name" value="Ribonuclease Inhibitor"/>
    <property type="match status" value="1"/>
</dbReference>
<dbReference type="PANTHER" id="PTHR32093:SF133">
    <property type="entry name" value="LEUCINE-RICH REPEAT-CONTAINING N-TERMINAL PLANT-TYPE DOMAIN-CONTAINING PROTEIN"/>
    <property type="match status" value="1"/>
</dbReference>
<dbReference type="SUPFAM" id="SSF52058">
    <property type="entry name" value="L domain-like"/>
    <property type="match status" value="1"/>
</dbReference>
<keyword evidence="5" id="KW-0677">Repeat</keyword>